<evidence type="ECO:0000313" key="2">
    <source>
        <dbReference type="EMBL" id="EEG57476.1"/>
    </source>
</evidence>
<protein>
    <recommendedName>
        <fullName evidence="4">Peptidase C39-like domain-containing protein</fullName>
    </recommendedName>
</protein>
<evidence type="ECO:0000256" key="1">
    <source>
        <dbReference type="SAM" id="Phobius"/>
    </source>
</evidence>
<dbReference type="SUPFAM" id="SSF82171">
    <property type="entry name" value="DPP6 N-terminal domain-like"/>
    <property type="match status" value="1"/>
</dbReference>
<evidence type="ECO:0000313" key="3">
    <source>
        <dbReference type="Proteomes" id="UP000004756"/>
    </source>
</evidence>
<keyword evidence="3" id="KW-1185">Reference proteome</keyword>
<gene>
    <name evidence="2" type="ORF">CLOSTASPAR_00279</name>
</gene>
<dbReference type="Gene3D" id="3.90.70.10">
    <property type="entry name" value="Cysteine proteinases"/>
    <property type="match status" value="1"/>
</dbReference>
<name>C0CTI1_9FIRM</name>
<proteinExistence type="predicted"/>
<evidence type="ECO:0008006" key="4">
    <source>
        <dbReference type="Google" id="ProtNLM"/>
    </source>
</evidence>
<dbReference type="AlphaFoldDB" id="C0CTI1"/>
<sequence>MSHIKKDRAQTMKRTLKKIGILTVVFLIAAVIYFIAAQNTMEKENTVYTAMNEPTLPVIYPEVNGKEINAMHGYLQDMENQAARESITVLPEDRALKLRISTYGNTISGISYEVRSLSMDRLVEQTKLESWDNGEDSVSVTLPIQNLLAKNQPYLLTLFVSTGEKNIRYYTRIVWTDNRYAADMLQLAEDFSRKSLDYNQARDLTSYLETNDKEDNSSLGHVTIRASFNHLTWDGLDVEMLGEPQVTMKELDGIMGQVRVNYQVTVTDEDGHSDILDVEDNYCMRWNEQRIYMMDYERTANQRFSVSSRSLSGKRILLGITNDDSVHTKKSPNARYIAFKSGQELWCYDQNERQIVKVFSFESERDDGVRSRYDSHDIRILSAADTGNVTFLVYGYMNRGAHEGHVGVALYTFDAAGDTIHEKFFIPAVRSYEQVKADVEKLSYLSDSGMMYLLLDGTVYGIDLRSNESMVVAQGLIEGSYGVSEDGSRLAWQEGSDIYRSPRLHLMDLNTSQKQEIAGAVDDYVRVLGFVGNDLIYGLGKTEDLWTVNGRIRDLPMYAMYIVGSDMQVVSQYEKDGIYISGVNVEDGRIHMRQLAKVSDRDYVFQNNDTIVCNEKFGADPLNGIGWFASQDKGKLYFVQADQELQETKVQARAPKTFSYENTGALEPVKMSQADTQMTFNAYALGHYIGSSRNFKEAVDMAYEHMGVVTDQDQNLVWDRVNRQPIVNIKDPMAKAGKLLRYLNDFTVSQEFEGGLLMVDARECSLSQILYFIDKGTPVIAYTGTDTYILLSGYDQYNVTLYDPETQESWKMGMNDATAYFESLQNDFICGKIVQ</sequence>
<keyword evidence="1" id="KW-0812">Transmembrane</keyword>
<reference evidence="2 3" key="1">
    <citation type="submission" date="2009-02" db="EMBL/GenBank/DDBJ databases">
        <title>Draft genome sequence of Clostridium asparagiforme (DSM 15981).</title>
        <authorList>
            <person name="Sudarsanam P."/>
            <person name="Ley R."/>
            <person name="Guruge J."/>
            <person name="Turnbaugh P.J."/>
            <person name="Mahowald M."/>
            <person name="Liep D."/>
            <person name="Gordon J."/>
        </authorList>
    </citation>
    <scope>NUCLEOTIDE SEQUENCE [LARGE SCALE GENOMIC DNA]</scope>
    <source>
        <strain evidence="2 3">DSM 15981</strain>
    </source>
</reference>
<keyword evidence="1" id="KW-0472">Membrane</keyword>
<feature type="transmembrane region" description="Helical" evidence="1">
    <location>
        <begin position="20"/>
        <end position="36"/>
    </location>
</feature>
<dbReference type="HOGENOM" id="CLU_017193_0_0_9"/>
<keyword evidence="1" id="KW-1133">Transmembrane helix</keyword>
<dbReference type="EMBL" id="ACCJ01000017">
    <property type="protein sequence ID" value="EEG57476.1"/>
    <property type="molecule type" value="Genomic_DNA"/>
</dbReference>
<comment type="caution">
    <text evidence="2">The sequence shown here is derived from an EMBL/GenBank/DDBJ whole genome shotgun (WGS) entry which is preliminary data.</text>
</comment>
<accession>C0CTI1</accession>
<dbReference type="Proteomes" id="UP000004756">
    <property type="component" value="Unassembled WGS sequence"/>
</dbReference>
<organism evidence="2 3">
    <name type="scientific">[Clostridium] asparagiforme DSM 15981</name>
    <dbReference type="NCBI Taxonomy" id="518636"/>
    <lineage>
        <taxon>Bacteria</taxon>
        <taxon>Bacillati</taxon>
        <taxon>Bacillota</taxon>
        <taxon>Clostridia</taxon>
        <taxon>Lachnospirales</taxon>
        <taxon>Lachnospiraceae</taxon>
        <taxon>Enterocloster</taxon>
    </lineage>
</organism>